<dbReference type="CDD" id="cd06225">
    <property type="entry name" value="HAMP"/>
    <property type="match status" value="1"/>
</dbReference>
<evidence type="ECO:0000256" key="8">
    <source>
        <dbReference type="SAM" id="Phobius"/>
    </source>
</evidence>
<dbReference type="Gene3D" id="1.10.287.130">
    <property type="match status" value="1"/>
</dbReference>
<keyword evidence="6" id="KW-0418">Kinase</keyword>
<organism evidence="11 12">
    <name type="scientific">Deinococcus carri</name>
    <dbReference type="NCBI Taxonomy" id="1211323"/>
    <lineage>
        <taxon>Bacteria</taxon>
        <taxon>Thermotogati</taxon>
        <taxon>Deinococcota</taxon>
        <taxon>Deinococci</taxon>
        <taxon>Deinococcales</taxon>
        <taxon>Deinococcaceae</taxon>
        <taxon>Deinococcus</taxon>
    </lineage>
</organism>
<keyword evidence="8" id="KW-1133">Transmembrane helix</keyword>
<dbReference type="InterPro" id="IPR050736">
    <property type="entry name" value="Sensor_HK_Regulatory"/>
</dbReference>
<dbReference type="InterPro" id="IPR003660">
    <property type="entry name" value="HAMP_dom"/>
</dbReference>
<evidence type="ECO:0000313" key="11">
    <source>
        <dbReference type="EMBL" id="GAA5512323.1"/>
    </source>
</evidence>
<dbReference type="InterPro" id="IPR003661">
    <property type="entry name" value="HisK_dim/P_dom"/>
</dbReference>
<dbReference type="InterPro" id="IPR005467">
    <property type="entry name" value="His_kinase_dom"/>
</dbReference>
<dbReference type="SUPFAM" id="SSF55874">
    <property type="entry name" value="ATPase domain of HSP90 chaperone/DNA topoisomerase II/histidine kinase"/>
    <property type="match status" value="1"/>
</dbReference>
<evidence type="ECO:0000256" key="3">
    <source>
        <dbReference type="ARBA" id="ARBA00012438"/>
    </source>
</evidence>
<dbReference type="PROSITE" id="PS50885">
    <property type="entry name" value="HAMP"/>
    <property type="match status" value="1"/>
</dbReference>
<keyword evidence="12" id="KW-1185">Reference proteome</keyword>
<comment type="catalytic activity">
    <reaction evidence="1">
        <text>ATP + protein L-histidine = ADP + protein N-phospho-L-histidine.</text>
        <dbReference type="EC" id="2.7.13.3"/>
    </reaction>
</comment>
<dbReference type="Proteomes" id="UP001401887">
    <property type="component" value="Unassembled WGS sequence"/>
</dbReference>
<dbReference type="PANTHER" id="PTHR43711">
    <property type="entry name" value="TWO-COMPONENT HISTIDINE KINASE"/>
    <property type="match status" value="1"/>
</dbReference>
<dbReference type="SMART" id="SM00387">
    <property type="entry name" value="HATPase_c"/>
    <property type="match status" value="1"/>
</dbReference>
<gene>
    <name evidence="11" type="primary">sasA_7</name>
    <name evidence="11" type="ORF">Dcar01_01037</name>
</gene>
<feature type="transmembrane region" description="Helical" evidence="8">
    <location>
        <begin position="77"/>
        <end position="100"/>
    </location>
</feature>
<evidence type="ECO:0000256" key="1">
    <source>
        <dbReference type="ARBA" id="ARBA00000085"/>
    </source>
</evidence>
<evidence type="ECO:0000256" key="4">
    <source>
        <dbReference type="ARBA" id="ARBA00022553"/>
    </source>
</evidence>
<dbReference type="Gene3D" id="6.10.340.10">
    <property type="match status" value="1"/>
</dbReference>
<keyword evidence="5" id="KW-0808">Transferase</keyword>
<dbReference type="SUPFAM" id="SSF47384">
    <property type="entry name" value="Homodimeric domain of signal transducing histidine kinase"/>
    <property type="match status" value="1"/>
</dbReference>
<comment type="caution">
    <text evidence="11">The sequence shown here is derived from an EMBL/GenBank/DDBJ whole genome shotgun (WGS) entry which is preliminary data.</text>
</comment>
<keyword evidence="7" id="KW-0902">Two-component regulatory system</keyword>
<dbReference type="Pfam" id="PF00672">
    <property type="entry name" value="HAMP"/>
    <property type="match status" value="1"/>
</dbReference>
<feature type="domain" description="Histidine kinase" evidence="9">
    <location>
        <begin position="162"/>
        <end position="377"/>
    </location>
</feature>
<sequence>MAGPSRPGRAAVGLGLRAKLLLSYLAVIALAATTMIMIAEWTAPLFYRTHIEQMVQMFGIRNIPEMRRQLSEGFTGAFGSALAVASFMTLLVALAVSAWVSRQILRSVKRVSHASTRIAAGHYAERLPEMGGDELGELTSSFNRMAEALEATEVRRRELIGTVAHELRTPLTGMRGLTEGLLDGVFRLEEAGPDLIREIRRLERLTQDLSLVTQAEAGVIPVVPRPVMLAELARAACAQFERPFANKGLSLTLDVQRDVQVFVDPDRFTQVLVNLLSNALRHTQRGGVTVRVDGNGRAGWVDVQDTGEGIAPHDLPHVFERFYRSDQSRARDAEESVGAGVGLTVSRHLVEAMGGGIQVTSTEGEGATFTVELPAALPRATGGARGA</sequence>
<evidence type="ECO:0000313" key="12">
    <source>
        <dbReference type="Proteomes" id="UP001401887"/>
    </source>
</evidence>
<dbReference type="SUPFAM" id="SSF158472">
    <property type="entry name" value="HAMP domain-like"/>
    <property type="match status" value="1"/>
</dbReference>
<dbReference type="EC" id="2.7.13.3" evidence="3"/>
<dbReference type="RefSeq" id="WP_345461996.1">
    <property type="nucleotide sequence ID" value="NZ_BAABRP010000002.1"/>
</dbReference>
<dbReference type="InterPro" id="IPR036890">
    <property type="entry name" value="HATPase_C_sf"/>
</dbReference>
<evidence type="ECO:0000259" key="10">
    <source>
        <dbReference type="PROSITE" id="PS50885"/>
    </source>
</evidence>
<dbReference type="InterPro" id="IPR003594">
    <property type="entry name" value="HATPase_dom"/>
</dbReference>
<evidence type="ECO:0000259" key="9">
    <source>
        <dbReference type="PROSITE" id="PS50109"/>
    </source>
</evidence>
<dbReference type="SMART" id="SM00388">
    <property type="entry name" value="HisKA"/>
    <property type="match status" value="1"/>
</dbReference>
<reference evidence="11 12" key="1">
    <citation type="submission" date="2024-02" db="EMBL/GenBank/DDBJ databases">
        <title>Deinococcus carri NBRC 110142.</title>
        <authorList>
            <person name="Ichikawa N."/>
            <person name="Katano-Makiyama Y."/>
            <person name="Hidaka K."/>
        </authorList>
    </citation>
    <scope>NUCLEOTIDE SEQUENCE [LARGE SCALE GENOMIC DNA]</scope>
    <source>
        <strain evidence="11 12">NBRC 110142</strain>
    </source>
</reference>
<dbReference type="SMART" id="SM00304">
    <property type="entry name" value="HAMP"/>
    <property type="match status" value="1"/>
</dbReference>
<accession>A0ABP9W4N5</accession>
<dbReference type="PROSITE" id="PS50109">
    <property type="entry name" value="HIS_KIN"/>
    <property type="match status" value="1"/>
</dbReference>
<dbReference type="Pfam" id="PF00512">
    <property type="entry name" value="HisKA"/>
    <property type="match status" value="1"/>
</dbReference>
<name>A0ABP9W4N5_9DEIO</name>
<comment type="subcellular location">
    <subcellularLocation>
        <location evidence="2">Membrane</location>
    </subcellularLocation>
</comment>
<evidence type="ECO:0000256" key="5">
    <source>
        <dbReference type="ARBA" id="ARBA00022679"/>
    </source>
</evidence>
<keyword evidence="8" id="KW-0472">Membrane</keyword>
<dbReference type="PANTHER" id="PTHR43711:SF1">
    <property type="entry name" value="HISTIDINE KINASE 1"/>
    <property type="match status" value="1"/>
</dbReference>
<dbReference type="EMBL" id="BAABRP010000002">
    <property type="protein sequence ID" value="GAA5512323.1"/>
    <property type="molecule type" value="Genomic_DNA"/>
</dbReference>
<feature type="domain" description="HAMP" evidence="10">
    <location>
        <begin position="102"/>
        <end position="154"/>
    </location>
</feature>
<dbReference type="Gene3D" id="3.30.565.10">
    <property type="entry name" value="Histidine kinase-like ATPase, C-terminal domain"/>
    <property type="match status" value="1"/>
</dbReference>
<keyword evidence="4" id="KW-0597">Phosphoprotein</keyword>
<dbReference type="InterPro" id="IPR036097">
    <property type="entry name" value="HisK_dim/P_sf"/>
</dbReference>
<feature type="transmembrane region" description="Helical" evidence="8">
    <location>
        <begin position="21"/>
        <end position="39"/>
    </location>
</feature>
<dbReference type="InterPro" id="IPR004358">
    <property type="entry name" value="Sig_transdc_His_kin-like_C"/>
</dbReference>
<dbReference type="PRINTS" id="PR00344">
    <property type="entry name" value="BCTRLSENSOR"/>
</dbReference>
<evidence type="ECO:0000256" key="6">
    <source>
        <dbReference type="ARBA" id="ARBA00022777"/>
    </source>
</evidence>
<proteinExistence type="predicted"/>
<evidence type="ECO:0000256" key="2">
    <source>
        <dbReference type="ARBA" id="ARBA00004370"/>
    </source>
</evidence>
<keyword evidence="8" id="KW-0812">Transmembrane</keyword>
<dbReference type="Pfam" id="PF02518">
    <property type="entry name" value="HATPase_c"/>
    <property type="match status" value="1"/>
</dbReference>
<protein>
    <recommendedName>
        <fullName evidence="3">histidine kinase</fullName>
        <ecNumber evidence="3">2.7.13.3</ecNumber>
    </recommendedName>
</protein>
<dbReference type="CDD" id="cd00082">
    <property type="entry name" value="HisKA"/>
    <property type="match status" value="1"/>
</dbReference>
<evidence type="ECO:0000256" key="7">
    <source>
        <dbReference type="ARBA" id="ARBA00023012"/>
    </source>
</evidence>